<dbReference type="AlphaFoldDB" id="A0A9D1XC14"/>
<evidence type="ECO:0000313" key="5">
    <source>
        <dbReference type="EMBL" id="HIX76336.1"/>
    </source>
</evidence>
<dbReference type="Proteomes" id="UP000886890">
    <property type="component" value="Unassembled WGS sequence"/>
</dbReference>
<dbReference type="PANTHER" id="PTHR43280:SF2">
    <property type="entry name" value="HTH-TYPE TRANSCRIPTIONAL REGULATOR EXSA"/>
    <property type="match status" value="1"/>
</dbReference>
<protein>
    <submittedName>
        <fullName evidence="5">AraC family transcriptional regulator</fullName>
    </submittedName>
</protein>
<keyword evidence="2" id="KW-0238">DNA-binding</keyword>
<proteinExistence type="predicted"/>
<keyword evidence="1" id="KW-0805">Transcription regulation</keyword>
<evidence type="ECO:0000313" key="6">
    <source>
        <dbReference type="Proteomes" id="UP000886890"/>
    </source>
</evidence>
<evidence type="ECO:0000256" key="1">
    <source>
        <dbReference type="ARBA" id="ARBA00023015"/>
    </source>
</evidence>
<evidence type="ECO:0000256" key="3">
    <source>
        <dbReference type="ARBA" id="ARBA00023163"/>
    </source>
</evidence>
<reference evidence="5" key="2">
    <citation type="submission" date="2021-04" db="EMBL/GenBank/DDBJ databases">
        <authorList>
            <person name="Gilroy R."/>
        </authorList>
    </citation>
    <scope>NUCLEOTIDE SEQUENCE</scope>
    <source>
        <strain evidence="5">CHK183-1962</strain>
    </source>
</reference>
<dbReference type="InterPro" id="IPR018060">
    <property type="entry name" value="HTH_AraC"/>
</dbReference>
<dbReference type="Pfam" id="PF02311">
    <property type="entry name" value="AraC_binding"/>
    <property type="match status" value="1"/>
</dbReference>
<dbReference type="SUPFAM" id="SSF46689">
    <property type="entry name" value="Homeodomain-like"/>
    <property type="match status" value="2"/>
</dbReference>
<name>A0A9D1XC14_9FIRM</name>
<dbReference type="EMBL" id="DXEK01000028">
    <property type="protein sequence ID" value="HIX76336.1"/>
    <property type="molecule type" value="Genomic_DNA"/>
</dbReference>
<organism evidence="5 6">
    <name type="scientific">Candidatus Fusicatenibacter merdavium</name>
    <dbReference type="NCBI Taxonomy" id="2838600"/>
    <lineage>
        <taxon>Bacteria</taxon>
        <taxon>Bacillati</taxon>
        <taxon>Bacillota</taxon>
        <taxon>Clostridia</taxon>
        <taxon>Lachnospirales</taxon>
        <taxon>Lachnospiraceae</taxon>
        <taxon>Fusicatenibacter</taxon>
    </lineage>
</organism>
<comment type="caution">
    <text evidence="5">The sequence shown here is derived from an EMBL/GenBank/DDBJ whole genome shotgun (WGS) entry which is preliminary data.</text>
</comment>
<dbReference type="InterPro" id="IPR037923">
    <property type="entry name" value="HTH-like"/>
</dbReference>
<feature type="domain" description="HTH araC/xylS-type" evidence="4">
    <location>
        <begin position="185"/>
        <end position="282"/>
    </location>
</feature>
<dbReference type="SUPFAM" id="SSF51215">
    <property type="entry name" value="Regulatory protein AraC"/>
    <property type="match status" value="1"/>
</dbReference>
<evidence type="ECO:0000256" key="2">
    <source>
        <dbReference type="ARBA" id="ARBA00023125"/>
    </source>
</evidence>
<dbReference type="InterPro" id="IPR014710">
    <property type="entry name" value="RmlC-like_jellyroll"/>
</dbReference>
<keyword evidence="3" id="KW-0804">Transcription</keyword>
<dbReference type="SMART" id="SM00342">
    <property type="entry name" value="HTH_ARAC"/>
    <property type="match status" value="1"/>
</dbReference>
<dbReference type="InterPro" id="IPR003313">
    <property type="entry name" value="AraC-bd"/>
</dbReference>
<dbReference type="PANTHER" id="PTHR43280">
    <property type="entry name" value="ARAC-FAMILY TRANSCRIPTIONAL REGULATOR"/>
    <property type="match status" value="1"/>
</dbReference>
<dbReference type="InterPro" id="IPR018062">
    <property type="entry name" value="HTH_AraC-typ_CS"/>
</dbReference>
<dbReference type="Pfam" id="PF12833">
    <property type="entry name" value="HTH_18"/>
    <property type="match status" value="1"/>
</dbReference>
<gene>
    <name evidence="5" type="ORF">H9734_01870</name>
</gene>
<accession>A0A9D1XC14</accession>
<dbReference type="InterPro" id="IPR009057">
    <property type="entry name" value="Homeodomain-like_sf"/>
</dbReference>
<dbReference type="Gene3D" id="2.60.120.10">
    <property type="entry name" value="Jelly Rolls"/>
    <property type="match status" value="1"/>
</dbReference>
<dbReference type="PROSITE" id="PS01124">
    <property type="entry name" value="HTH_ARAC_FAMILY_2"/>
    <property type="match status" value="1"/>
</dbReference>
<reference evidence="5" key="1">
    <citation type="journal article" date="2021" name="PeerJ">
        <title>Extensive microbial diversity within the chicken gut microbiome revealed by metagenomics and culture.</title>
        <authorList>
            <person name="Gilroy R."/>
            <person name="Ravi A."/>
            <person name="Getino M."/>
            <person name="Pursley I."/>
            <person name="Horton D.L."/>
            <person name="Alikhan N.F."/>
            <person name="Baker D."/>
            <person name="Gharbi K."/>
            <person name="Hall N."/>
            <person name="Watson M."/>
            <person name="Adriaenssens E.M."/>
            <person name="Foster-Nyarko E."/>
            <person name="Jarju S."/>
            <person name="Secka A."/>
            <person name="Antonio M."/>
            <person name="Oren A."/>
            <person name="Chaudhuri R.R."/>
            <person name="La Ragione R."/>
            <person name="Hildebrand F."/>
            <person name="Pallen M.J."/>
        </authorList>
    </citation>
    <scope>NUCLEOTIDE SEQUENCE</scope>
    <source>
        <strain evidence="5">CHK183-1962</strain>
    </source>
</reference>
<dbReference type="Gene3D" id="1.10.10.60">
    <property type="entry name" value="Homeodomain-like"/>
    <property type="match status" value="2"/>
</dbReference>
<sequence length="296" mass="34506">MNSDPQSQQCVAITENFRLEHKCSSLPSLSSYHYHDGCEVYLFLDGSGMLYSESGAFRLKRGDLFIFRPDELHCAQPISDTISPYERFTLHIKESFIRSLSSAQTDLARCFFDRPLGTQNYLHLEERELREILILLFRIDRCTPDGVYGNDLRLILAFTEFLIRLNRKFMTAGENPDDLMPRLIKETMRYIDSHLTEELHLQNLSACLRRNGAYISRRFKEETGITLRQYLICKRVILAKKLLRENYSLTDACTQSGFHDYSNFNRTFTRQVGCSPSHYQKTCRSKDCGFHFSVNI</sequence>
<dbReference type="GO" id="GO:0043565">
    <property type="term" value="F:sequence-specific DNA binding"/>
    <property type="evidence" value="ECO:0007669"/>
    <property type="project" value="InterPro"/>
</dbReference>
<dbReference type="PROSITE" id="PS00041">
    <property type="entry name" value="HTH_ARAC_FAMILY_1"/>
    <property type="match status" value="1"/>
</dbReference>
<evidence type="ECO:0000259" key="4">
    <source>
        <dbReference type="PROSITE" id="PS01124"/>
    </source>
</evidence>
<dbReference type="GO" id="GO:0003700">
    <property type="term" value="F:DNA-binding transcription factor activity"/>
    <property type="evidence" value="ECO:0007669"/>
    <property type="project" value="InterPro"/>
</dbReference>